<feature type="region of interest" description="Disordered" evidence="1">
    <location>
        <begin position="126"/>
        <end position="150"/>
    </location>
</feature>
<sequence length="306" mass="35277">MHRIPFIKLSILLISMIGVAIVAGGKHNQNEKLKAPLLEKEKNSDHFKFEVIEDDTTEEEDMEKAMALSKSAFWGLMMATWNCDQKELKKPKEIGFQSEDELLNFCDQWKMIAIAANSFVKNWEKSRKGQKQGDKVGTSSQGSLQNKKEKKTLQINAIENSTKCHFVKPILQIENRELQMSSTMEVIKAEKELGEIFMQYKVLYDKLQKDNAELKEKSAKMQKNNAELEEKSAKMQKNNAELEEKSAKMQKDNAELEEKSAEFQKKDAKIKEKSAQMAEKEEMMNELEKLMSKDPCEQAKLKLKKN</sequence>
<dbReference type="Proteomes" id="UP001620645">
    <property type="component" value="Unassembled WGS sequence"/>
</dbReference>
<comment type="caution">
    <text evidence="3">The sequence shown here is derived from an EMBL/GenBank/DDBJ whole genome shotgun (WGS) entry which is preliminary data.</text>
</comment>
<protein>
    <recommendedName>
        <fullName evidence="5">Secretory protein</fullName>
    </recommendedName>
</protein>
<feature type="chain" id="PRO_5044762817" description="Secretory protein" evidence="2">
    <location>
        <begin position="25"/>
        <end position="306"/>
    </location>
</feature>
<evidence type="ECO:0000256" key="2">
    <source>
        <dbReference type="SAM" id="SignalP"/>
    </source>
</evidence>
<feature type="region of interest" description="Disordered" evidence="1">
    <location>
        <begin position="222"/>
        <end position="268"/>
    </location>
</feature>
<dbReference type="EMBL" id="JBICCN010000320">
    <property type="protein sequence ID" value="KAL3077828.1"/>
    <property type="molecule type" value="Genomic_DNA"/>
</dbReference>
<feature type="compositionally biased region" description="Basic and acidic residues" evidence="1">
    <location>
        <begin position="240"/>
        <end position="268"/>
    </location>
</feature>
<name>A0ABD2INP6_HETSC</name>
<reference evidence="3 4" key="1">
    <citation type="submission" date="2024-10" db="EMBL/GenBank/DDBJ databases">
        <authorList>
            <person name="Kim D."/>
        </authorList>
    </citation>
    <scope>NUCLEOTIDE SEQUENCE [LARGE SCALE GENOMIC DNA]</scope>
    <source>
        <strain evidence="3">Taebaek</strain>
    </source>
</reference>
<organism evidence="3 4">
    <name type="scientific">Heterodera schachtii</name>
    <name type="common">Sugarbeet cyst nematode worm</name>
    <name type="synonym">Tylenchus schachtii</name>
    <dbReference type="NCBI Taxonomy" id="97005"/>
    <lineage>
        <taxon>Eukaryota</taxon>
        <taxon>Metazoa</taxon>
        <taxon>Ecdysozoa</taxon>
        <taxon>Nematoda</taxon>
        <taxon>Chromadorea</taxon>
        <taxon>Rhabditida</taxon>
        <taxon>Tylenchina</taxon>
        <taxon>Tylenchomorpha</taxon>
        <taxon>Tylenchoidea</taxon>
        <taxon>Heteroderidae</taxon>
        <taxon>Heteroderinae</taxon>
        <taxon>Heterodera</taxon>
    </lineage>
</organism>
<keyword evidence="4" id="KW-1185">Reference proteome</keyword>
<gene>
    <name evidence="3" type="ORF">niasHS_011631</name>
</gene>
<evidence type="ECO:0000256" key="1">
    <source>
        <dbReference type="SAM" id="MobiDB-lite"/>
    </source>
</evidence>
<keyword evidence="2" id="KW-0732">Signal</keyword>
<evidence type="ECO:0000313" key="3">
    <source>
        <dbReference type="EMBL" id="KAL3077828.1"/>
    </source>
</evidence>
<dbReference type="AlphaFoldDB" id="A0ABD2INP6"/>
<proteinExistence type="predicted"/>
<accession>A0ABD2INP6</accession>
<feature type="signal peptide" evidence="2">
    <location>
        <begin position="1"/>
        <end position="24"/>
    </location>
</feature>
<evidence type="ECO:0000313" key="4">
    <source>
        <dbReference type="Proteomes" id="UP001620645"/>
    </source>
</evidence>
<evidence type="ECO:0008006" key="5">
    <source>
        <dbReference type="Google" id="ProtNLM"/>
    </source>
</evidence>